<protein>
    <recommendedName>
        <fullName evidence="1">Phosphatidylinositol transfer protein N-terminal domain-containing protein</fullName>
    </recommendedName>
</protein>
<reference evidence="2" key="1">
    <citation type="submission" date="2018-10" db="EMBL/GenBank/DDBJ databases">
        <title>Hidden diversity of soil giant viruses.</title>
        <authorList>
            <person name="Schulz F."/>
            <person name="Alteio L."/>
            <person name="Goudeau D."/>
            <person name="Ryan E.M."/>
            <person name="Malmstrom R.R."/>
            <person name="Blanchard J."/>
            <person name="Woyke T."/>
        </authorList>
    </citation>
    <scope>NUCLEOTIDE SEQUENCE</scope>
    <source>
        <strain evidence="2">TEV1</strain>
    </source>
</reference>
<dbReference type="InterPro" id="IPR001666">
    <property type="entry name" value="PI_transfer"/>
</dbReference>
<accession>A0A3G4ZQD5</accession>
<dbReference type="GO" id="GO:0008525">
    <property type="term" value="F:phosphatidylcholine transporter activity"/>
    <property type="evidence" value="ECO:0007669"/>
    <property type="project" value="TreeGrafter"/>
</dbReference>
<dbReference type="Gene3D" id="3.30.530.20">
    <property type="match status" value="2"/>
</dbReference>
<gene>
    <name evidence="2" type="ORF">Terrestrivirus8_27</name>
</gene>
<dbReference type="PANTHER" id="PTHR10658">
    <property type="entry name" value="PHOSPHATIDYLINOSITOL TRANSFER PROTEIN"/>
    <property type="match status" value="1"/>
</dbReference>
<sequence>MFAVEVIREYRFPMPFSVETYYKGERFTSAYVVEQTANTNTSVEVAERRPIENVKGGQYTKTIYNLGKSFPSFLQPFIPKDKLQLIEESWNMGDHFDSKVSCPYAKNRYEMTITTTMSSDLNAQNIFDLSPEDLRRREIVPVKISNETPSMCCYKLIKFKLNMFGSHLITPFFFSQQQARFTRFHNHMYDTKDKWVNKTIEEISEYEKSISQPCSTDVDNAVE</sequence>
<dbReference type="InterPro" id="IPR055261">
    <property type="entry name" value="PI_transfer_N"/>
</dbReference>
<dbReference type="SUPFAM" id="SSF55961">
    <property type="entry name" value="Bet v1-like"/>
    <property type="match status" value="1"/>
</dbReference>
<organism evidence="2">
    <name type="scientific">Terrestrivirus sp</name>
    <dbReference type="NCBI Taxonomy" id="2487775"/>
    <lineage>
        <taxon>Viruses</taxon>
        <taxon>Varidnaviria</taxon>
        <taxon>Bamfordvirae</taxon>
        <taxon>Nucleocytoviricota</taxon>
        <taxon>Megaviricetes</taxon>
        <taxon>Imitervirales</taxon>
        <taxon>Mimiviridae</taxon>
        <taxon>Klosneuvirinae</taxon>
    </lineage>
</organism>
<proteinExistence type="predicted"/>
<dbReference type="GO" id="GO:0031210">
    <property type="term" value="F:phosphatidylcholine binding"/>
    <property type="evidence" value="ECO:0007669"/>
    <property type="project" value="TreeGrafter"/>
</dbReference>
<dbReference type="InterPro" id="IPR023393">
    <property type="entry name" value="START-like_dom_sf"/>
</dbReference>
<evidence type="ECO:0000313" key="2">
    <source>
        <dbReference type="EMBL" id="AYV76534.1"/>
    </source>
</evidence>
<dbReference type="Pfam" id="PF02121">
    <property type="entry name" value="IP_trans"/>
    <property type="match status" value="1"/>
</dbReference>
<name>A0A3G4ZQD5_9VIRU</name>
<dbReference type="PANTHER" id="PTHR10658:SF11">
    <property type="entry name" value="VIBRATOR, ISOFORM B"/>
    <property type="match status" value="1"/>
</dbReference>
<dbReference type="GO" id="GO:0008526">
    <property type="term" value="F:phosphatidylinositol transfer activity"/>
    <property type="evidence" value="ECO:0007669"/>
    <property type="project" value="TreeGrafter"/>
</dbReference>
<dbReference type="EMBL" id="MK071986">
    <property type="protein sequence ID" value="AYV76534.1"/>
    <property type="molecule type" value="Genomic_DNA"/>
</dbReference>
<evidence type="ECO:0000259" key="1">
    <source>
        <dbReference type="Pfam" id="PF02121"/>
    </source>
</evidence>
<feature type="domain" description="Phosphatidylinositol transfer protein N-terminal" evidence="1">
    <location>
        <begin position="6"/>
        <end position="148"/>
    </location>
</feature>
<dbReference type="GO" id="GO:0035091">
    <property type="term" value="F:phosphatidylinositol binding"/>
    <property type="evidence" value="ECO:0007669"/>
    <property type="project" value="TreeGrafter"/>
</dbReference>